<name>A0A7Z1AZ72_9PSEU</name>
<sequence length="239" mass="24976">MQTALITGGNRGIGLAVARRLAALDLTVIIAARREQDARAAAEEVGARGVVLDVTVPATIHAAARWIDDEFGSLDVLVNNAGILPEVTNSEPKEIVDLAMFERTFATNLFGPVAVLEAMLPLLRRSAGGRVVNVSSTMGSLADQTNPSSPYYSMVMPAYQSSKAALNNITIALAKQLTDTTIKVTSVCPGFVRTDLTPISREQAPTSPEEAAEVVVQAATLPATAETGTFVGAGGAIAW</sequence>
<keyword evidence="6" id="KW-1185">Reference proteome</keyword>
<evidence type="ECO:0000313" key="5">
    <source>
        <dbReference type="EMBL" id="OLF11610.1"/>
    </source>
</evidence>
<evidence type="ECO:0000256" key="2">
    <source>
        <dbReference type="ARBA" id="ARBA00022857"/>
    </source>
</evidence>
<dbReference type="GO" id="GO:0016491">
    <property type="term" value="F:oxidoreductase activity"/>
    <property type="evidence" value="ECO:0007669"/>
    <property type="project" value="UniProtKB-KW"/>
</dbReference>
<dbReference type="OrthoDB" id="9781117at2"/>
<dbReference type="InterPro" id="IPR002347">
    <property type="entry name" value="SDR_fam"/>
</dbReference>
<dbReference type="PRINTS" id="PR00081">
    <property type="entry name" value="GDHRDH"/>
</dbReference>
<evidence type="ECO:0000256" key="4">
    <source>
        <dbReference type="RuleBase" id="RU000363"/>
    </source>
</evidence>
<protein>
    <submittedName>
        <fullName evidence="5">Short-chain dehydrogenase</fullName>
    </submittedName>
</protein>
<dbReference type="InterPro" id="IPR036291">
    <property type="entry name" value="NAD(P)-bd_dom_sf"/>
</dbReference>
<dbReference type="Proteomes" id="UP000185696">
    <property type="component" value="Unassembled WGS sequence"/>
</dbReference>
<comment type="caution">
    <text evidence="5">The sequence shown here is derived from an EMBL/GenBank/DDBJ whole genome shotgun (WGS) entry which is preliminary data.</text>
</comment>
<keyword evidence="2" id="KW-0521">NADP</keyword>
<proteinExistence type="inferred from homology"/>
<evidence type="ECO:0000256" key="1">
    <source>
        <dbReference type="ARBA" id="ARBA00006484"/>
    </source>
</evidence>
<dbReference type="PANTHER" id="PTHR43490">
    <property type="entry name" value="(+)-NEOMENTHOL DEHYDROGENASE"/>
    <property type="match status" value="1"/>
</dbReference>
<dbReference type="AlphaFoldDB" id="A0A7Z1AZ72"/>
<evidence type="ECO:0000313" key="6">
    <source>
        <dbReference type="Proteomes" id="UP000185696"/>
    </source>
</evidence>
<dbReference type="EMBL" id="MSIF01000004">
    <property type="protein sequence ID" value="OLF11610.1"/>
    <property type="molecule type" value="Genomic_DNA"/>
</dbReference>
<keyword evidence="3" id="KW-0560">Oxidoreductase</keyword>
<dbReference type="Gene3D" id="3.40.50.720">
    <property type="entry name" value="NAD(P)-binding Rossmann-like Domain"/>
    <property type="match status" value="1"/>
</dbReference>
<dbReference type="SUPFAM" id="SSF51735">
    <property type="entry name" value="NAD(P)-binding Rossmann-fold domains"/>
    <property type="match status" value="1"/>
</dbReference>
<accession>A0A7Z1AZ72</accession>
<evidence type="ECO:0000256" key="3">
    <source>
        <dbReference type="ARBA" id="ARBA00023002"/>
    </source>
</evidence>
<organism evidence="5 6">
    <name type="scientific">Actinophytocola xinjiangensis</name>
    <dbReference type="NCBI Taxonomy" id="485602"/>
    <lineage>
        <taxon>Bacteria</taxon>
        <taxon>Bacillati</taxon>
        <taxon>Actinomycetota</taxon>
        <taxon>Actinomycetes</taxon>
        <taxon>Pseudonocardiales</taxon>
        <taxon>Pseudonocardiaceae</taxon>
    </lineage>
</organism>
<dbReference type="GO" id="GO:0016020">
    <property type="term" value="C:membrane"/>
    <property type="evidence" value="ECO:0007669"/>
    <property type="project" value="TreeGrafter"/>
</dbReference>
<comment type="similarity">
    <text evidence="1 4">Belongs to the short-chain dehydrogenases/reductases (SDR) family.</text>
</comment>
<dbReference type="Pfam" id="PF00106">
    <property type="entry name" value="adh_short"/>
    <property type="match status" value="1"/>
</dbReference>
<reference evidence="5 6" key="1">
    <citation type="submission" date="2016-12" db="EMBL/GenBank/DDBJ databases">
        <title>The draft genome sequence of Actinophytocola xinjiangensis.</title>
        <authorList>
            <person name="Wang W."/>
            <person name="Yuan L."/>
        </authorList>
    </citation>
    <scope>NUCLEOTIDE SEQUENCE [LARGE SCALE GENOMIC DNA]</scope>
    <source>
        <strain evidence="5 6">CGMCC 4.4663</strain>
    </source>
</reference>
<dbReference type="PANTHER" id="PTHR43490:SF99">
    <property type="entry name" value="SHORT-CHAIN DEHYDROGENASE_REDUCTASE"/>
    <property type="match status" value="1"/>
</dbReference>
<gene>
    <name evidence="5" type="ORF">BLA60_11760</name>
</gene>
<dbReference type="PRINTS" id="PR00080">
    <property type="entry name" value="SDRFAMILY"/>
</dbReference>